<feature type="compositionally biased region" description="Low complexity" evidence="1">
    <location>
        <begin position="559"/>
        <end position="616"/>
    </location>
</feature>
<reference evidence="3 4" key="1">
    <citation type="journal article" date="2018" name="New Phytol.">
        <title>Comparative genomics and transcriptomics depict ericoid mycorrhizal fungi as versatile saprotrophs and plant mutualists.</title>
        <authorList>
            <person name="Martino E."/>
            <person name="Morin E."/>
            <person name="Grelet G.A."/>
            <person name="Kuo A."/>
            <person name="Kohler A."/>
            <person name="Daghino S."/>
            <person name="Barry K.W."/>
            <person name="Cichocki N."/>
            <person name="Clum A."/>
            <person name="Dockter R.B."/>
            <person name="Hainaut M."/>
            <person name="Kuo R.C."/>
            <person name="LaButti K."/>
            <person name="Lindahl B.D."/>
            <person name="Lindquist E.A."/>
            <person name="Lipzen A."/>
            <person name="Khouja H.R."/>
            <person name="Magnuson J."/>
            <person name="Murat C."/>
            <person name="Ohm R.A."/>
            <person name="Singer S.W."/>
            <person name="Spatafora J.W."/>
            <person name="Wang M."/>
            <person name="Veneault-Fourrey C."/>
            <person name="Henrissat B."/>
            <person name="Grigoriev I.V."/>
            <person name="Martin F.M."/>
            <person name="Perotto S."/>
        </authorList>
    </citation>
    <scope>NUCLEOTIDE SEQUENCE [LARGE SCALE GENOMIC DNA]</scope>
    <source>
        <strain evidence="3 4">ATCC 22711</strain>
    </source>
</reference>
<feature type="compositionally biased region" description="Low complexity" evidence="1">
    <location>
        <begin position="627"/>
        <end position="641"/>
    </location>
</feature>
<feature type="compositionally biased region" description="Polar residues" evidence="1">
    <location>
        <begin position="661"/>
        <end position="672"/>
    </location>
</feature>
<keyword evidence="2" id="KW-0732">Signal</keyword>
<sequence>MLSSSFLLLLVSAGLIEASPLQEVGPLNKLRLRASDATATTLSPDAVQSGSFNDGSNEIGAAEVGQAKSLTSKNNFINYCAGKTLTNGLQITTGSCNGITMGDIPAKSAMVSSIITFPLPGSATIESDTTFNITVQMANLVAGSFTNADATYYSAPQQLSGGKVVGHTHVTVQDMGSSLNPTSALDPTQFAFFKGINDAGNGKGLLTAQVTGGLPAGHYRVCTMASASNHQPVLMPVAQRGTPDDCTKFTVIGKGTTANAASNNGSGGQAAAALAASAVAAGPDVAESTSSSSSHTSSTSTTSSSSSTTTSSSKNGKGGNGGNGGAKAISDETKSSTTSSSTSTSSSSSSSKSTSASISSSSSSSSSTTTSTSSSSSKSTSSSTISTSTSTPTATSGISTDTSNSSGSDSSTKEIITILESFFEFVESALGGAVPQVGKSESDFRFNVLGEFFEDLPSAAAASCGHQFNSCMGFAGSGFTEEDCANQRDTCASAAATQLATAATPAIMTATQVLPVTASVTVGQAIATSTASSITSTASSITSTASSITSTASSITSTASGTKTIASSTTPTASGTTTTASSTTPTASSTTPTASSTTPTASSTTPTASGKSSSTPVASSAPGSVLASAPSPARTSAAAVAGQHNVGHDVAPPLEKDAPTPSASDSTVTPTVTAEAHGAPTHAA</sequence>
<accession>A0A2T3B1N9</accession>
<dbReference type="EMBL" id="KZ679011">
    <property type="protein sequence ID" value="PSS18476.1"/>
    <property type="molecule type" value="Genomic_DNA"/>
</dbReference>
<keyword evidence="4" id="KW-1185">Reference proteome</keyword>
<feature type="region of interest" description="Disordered" evidence="1">
    <location>
        <begin position="559"/>
        <end position="684"/>
    </location>
</feature>
<dbReference type="InterPro" id="IPR053216">
    <property type="entry name" value="Appressorial_penetr-assoc"/>
</dbReference>
<dbReference type="AlphaFoldDB" id="A0A2T3B1N9"/>
<dbReference type="InParanoid" id="A0A2T3B1N9"/>
<evidence type="ECO:0000256" key="2">
    <source>
        <dbReference type="SAM" id="SignalP"/>
    </source>
</evidence>
<feature type="signal peptide" evidence="2">
    <location>
        <begin position="1"/>
        <end position="18"/>
    </location>
</feature>
<dbReference type="OrthoDB" id="2336871at2759"/>
<dbReference type="GeneID" id="36575610"/>
<organism evidence="3 4">
    <name type="scientific">Amorphotheca resinae ATCC 22711</name>
    <dbReference type="NCBI Taxonomy" id="857342"/>
    <lineage>
        <taxon>Eukaryota</taxon>
        <taxon>Fungi</taxon>
        <taxon>Dikarya</taxon>
        <taxon>Ascomycota</taxon>
        <taxon>Pezizomycotina</taxon>
        <taxon>Leotiomycetes</taxon>
        <taxon>Helotiales</taxon>
        <taxon>Amorphothecaceae</taxon>
        <taxon>Amorphotheca</taxon>
    </lineage>
</organism>
<dbReference type="STRING" id="857342.A0A2T3B1N9"/>
<dbReference type="PANTHER" id="PTHR34587:SF2">
    <property type="entry name" value="G-PROTEIN COUPLED RECEPTORS FAMILY 1 PROFILE DOMAIN-CONTAINING PROTEIN"/>
    <property type="match status" value="1"/>
</dbReference>
<evidence type="ECO:0000313" key="4">
    <source>
        <dbReference type="Proteomes" id="UP000241818"/>
    </source>
</evidence>
<proteinExistence type="predicted"/>
<dbReference type="PANTHER" id="PTHR34587">
    <property type="entry name" value="VWFA DOMAIN-CONTAINING PROTEIN"/>
    <property type="match status" value="1"/>
</dbReference>
<evidence type="ECO:0000256" key="1">
    <source>
        <dbReference type="SAM" id="MobiDB-lite"/>
    </source>
</evidence>
<feature type="region of interest" description="Disordered" evidence="1">
    <location>
        <begin position="285"/>
        <end position="410"/>
    </location>
</feature>
<feature type="chain" id="PRO_5015437544" evidence="2">
    <location>
        <begin position="19"/>
        <end position="684"/>
    </location>
</feature>
<protein>
    <submittedName>
        <fullName evidence="3">Uncharacterized protein</fullName>
    </submittedName>
</protein>
<evidence type="ECO:0000313" key="3">
    <source>
        <dbReference type="EMBL" id="PSS18476.1"/>
    </source>
</evidence>
<gene>
    <name evidence="3" type="ORF">M430DRAFT_42150</name>
</gene>
<dbReference type="RefSeq" id="XP_024720828.1">
    <property type="nucleotide sequence ID" value="XM_024867529.1"/>
</dbReference>
<name>A0A2T3B1N9_AMORE</name>
<feature type="compositionally biased region" description="Gly residues" evidence="1">
    <location>
        <begin position="316"/>
        <end position="325"/>
    </location>
</feature>
<feature type="compositionally biased region" description="Low complexity" evidence="1">
    <location>
        <begin position="335"/>
        <end position="410"/>
    </location>
</feature>
<feature type="compositionally biased region" description="Low complexity" evidence="1">
    <location>
        <begin position="285"/>
        <end position="315"/>
    </location>
</feature>
<dbReference type="Proteomes" id="UP000241818">
    <property type="component" value="Unassembled WGS sequence"/>
</dbReference>